<dbReference type="PROSITE" id="PS50209">
    <property type="entry name" value="CARD"/>
    <property type="match status" value="1"/>
</dbReference>
<dbReference type="CDD" id="cd01671">
    <property type="entry name" value="CARD"/>
    <property type="match status" value="1"/>
</dbReference>
<dbReference type="SUPFAM" id="SSF47986">
    <property type="entry name" value="DEATH domain"/>
    <property type="match status" value="1"/>
</dbReference>
<dbReference type="InterPro" id="IPR001315">
    <property type="entry name" value="CARD"/>
</dbReference>
<feature type="compositionally biased region" description="Acidic residues" evidence="1">
    <location>
        <begin position="144"/>
        <end position="198"/>
    </location>
</feature>
<feature type="compositionally biased region" description="Basic and acidic residues" evidence="1">
    <location>
        <begin position="104"/>
        <end position="123"/>
    </location>
</feature>
<dbReference type="eggNOG" id="ENOG502SR4M">
    <property type="taxonomic scope" value="Eukaryota"/>
</dbReference>
<dbReference type="RefSeq" id="XP_006038671.1">
    <property type="nucleotide sequence ID" value="XM_006038609.3"/>
</dbReference>
<gene>
    <name evidence="4 5" type="primary">LOC102384329</name>
</gene>
<dbReference type="Gene3D" id="1.10.533.10">
    <property type="entry name" value="Death Domain, Fas"/>
    <property type="match status" value="1"/>
</dbReference>
<dbReference type="InterPro" id="IPR011029">
    <property type="entry name" value="DEATH-like_dom_sf"/>
</dbReference>
<dbReference type="STRING" id="38654.A0A1U7SC81"/>
<dbReference type="RefSeq" id="XP_025050938.1">
    <property type="nucleotide sequence ID" value="XM_025195153.1"/>
</dbReference>
<dbReference type="PANTHER" id="PTHR22797">
    <property type="entry name" value="CARD6/NUCLEOLAR PROTEIN 3"/>
    <property type="match status" value="1"/>
</dbReference>
<feature type="region of interest" description="Disordered" evidence="1">
    <location>
        <begin position="100"/>
        <end position="198"/>
    </location>
</feature>
<evidence type="ECO:0000313" key="4">
    <source>
        <dbReference type="RefSeq" id="XP_006038671.1"/>
    </source>
</evidence>
<evidence type="ECO:0000256" key="1">
    <source>
        <dbReference type="SAM" id="MobiDB-lite"/>
    </source>
</evidence>
<protein>
    <submittedName>
        <fullName evidence="4 5">Nucleolar protein 3-like</fullName>
    </submittedName>
</protein>
<proteinExistence type="predicted"/>
<dbReference type="GeneID" id="102384329"/>
<evidence type="ECO:0000313" key="5">
    <source>
        <dbReference type="RefSeq" id="XP_025050938.1"/>
    </source>
</evidence>
<evidence type="ECO:0000259" key="2">
    <source>
        <dbReference type="PROSITE" id="PS50209"/>
    </source>
</evidence>
<dbReference type="Pfam" id="PF00619">
    <property type="entry name" value="CARD"/>
    <property type="match status" value="1"/>
</dbReference>
<organism evidence="4">
    <name type="scientific">Alligator sinensis</name>
    <name type="common">Chinese alligator</name>
    <dbReference type="NCBI Taxonomy" id="38654"/>
    <lineage>
        <taxon>Eukaryota</taxon>
        <taxon>Metazoa</taxon>
        <taxon>Chordata</taxon>
        <taxon>Craniata</taxon>
        <taxon>Vertebrata</taxon>
        <taxon>Euteleostomi</taxon>
        <taxon>Archelosauria</taxon>
        <taxon>Archosauria</taxon>
        <taxon>Crocodylia</taxon>
        <taxon>Alligatoridae</taxon>
        <taxon>Alligatorinae</taxon>
        <taxon>Alligator</taxon>
    </lineage>
</organism>
<evidence type="ECO:0000313" key="3">
    <source>
        <dbReference type="Proteomes" id="UP000189705"/>
    </source>
</evidence>
<accession>A0A1U7SC81</accession>
<dbReference type="PANTHER" id="PTHR22797:SF36">
    <property type="entry name" value="CASPASE RECRUITMENT DOMAIN-CONTAINING PROTEIN 6"/>
    <property type="match status" value="1"/>
</dbReference>
<keyword evidence="3" id="KW-1185">Reference proteome</keyword>
<dbReference type="GO" id="GO:0042981">
    <property type="term" value="P:regulation of apoptotic process"/>
    <property type="evidence" value="ECO:0007669"/>
    <property type="project" value="InterPro"/>
</dbReference>
<name>A0A1U7SC81_ALLSI</name>
<reference evidence="4" key="1">
    <citation type="submission" date="2022-04" db="UniProtKB">
        <authorList>
            <consortium name="RefSeq"/>
        </authorList>
    </citation>
    <scope>IDENTIFICATION</scope>
</reference>
<sequence length="198" mass="21815">MAAGSSYAAVRDHRQELVDIIGRDPENTLDELVAQSLLSEDEYDALNQTPGAGPKVRKLLICIQKKGEAACRALLEQVDALFPGSVQALLRPPLPRPSLYDFYNPERDAQPSRFSERQERDCVPPEPAAGAGEQEEEMPRDKEGEEDEDNERDPQEEGEGAEGEADTAPDPEEEEGGSPEEPEPEPEPEPEETYSDAD</sequence>
<dbReference type="KEGG" id="asn:102384329"/>
<dbReference type="AlphaFoldDB" id="A0A1U7SC81"/>
<feature type="domain" description="CARD" evidence="2">
    <location>
        <begin position="2"/>
        <end position="78"/>
    </location>
</feature>
<dbReference type="Proteomes" id="UP000189705">
    <property type="component" value="Unplaced"/>
</dbReference>
<dbReference type="InterPro" id="IPR052685">
    <property type="entry name" value="Apoptosis_Repressor_CARD"/>
</dbReference>